<evidence type="ECO:0008006" key="8">
    <source>
        <dbReference type="Google" id="ProtNLM"/>
    </source>
</evidence>
<dbReference type="Gene3D" id="3.40.50.280">
    <property type="entry name" value="Cobalamin-binding domain"/>
    <property type="match status" value="1"/>
</dbReference>
<evidence type="ECO:0000313" key="7">
    <source>
        <dbReference type="Proteomes" id="UP000001946"/>
    </source>
</evidence>
<evidence type="ECO:0000313" key="6">
    <source>
        <dbReference type="EMBL" id="BAE86762.1"/>
    </source>
</evidence>
<dbReference type="HOGENOM" id="CLU_082102_2_0_9"/>
<dbReference type="GO" id="GO:0005829">
    <property type="term" value="C:cytosol"/>
    <property type="evidence" value="ECO:0007669"/>
    <property type="project" value="TreeGrafter"/>
</dbReference>
<keyword evidence="2" id="KW-0479">Metal-binding</keyword>
<proteinExistence type="inferred from homology"/>
<dbReference type="InterPro" id="IPR050554">
    <property type="entry name" value="Met_Synthase/Corrinoid"/>
</dbReference>
<dbReference type="InterPro" id="IPR006158">
    <property type="entry name" value="Cobalamin-bd"/>
</dbReference>
<keyword evidence="3" id="KW-0170">Cobalt</keyword>
<comment type="similarity">
    <text evidence="1">Belongs to the methylamine corrinoid protein family.</text>
</comment>
<dbReference type="GO" id="GO:0046653">
    <property type="term" value="P:tetrahydrofolate metabolic process"/>
    <property type="evidence" value="ECO:0007669"/>
    <property type="project" value="TreeGrafter"/>
</dbReference>
<sequence length="212" mass="22220">MKMSDFAQLAQLVFQGNAASVKEKTQSMLDHGADPFAIISDGLLAGMDIVSPKFKAGEMYVPEVMMCARALGEGMKLVKPLIAGKETAVSKTIVIGTVAGDLHDIGKNLVVMILESGGFNVVDLGVDVSPAKFVEAIQEHNAQVVGLSALLTTTMLNMKGTIDLIAEAGLRDRVKVMIGGAPVSQNFADEIGADGYCADAMAAKDMAKGFLN</sequence>
<dbReference type="PROSITE" id="PS51337">
    <property type="entry name" value="B12_BINDING_NTER"/>
    <property type="match status" value="1"/>
</dbReference>
<gene>
    <name evidence="6" type="ordered locus">DSY4973</name>
</gene>
<dbReference type="SMART" id="SM01018">
    <property type="entry name" value="B12-binding_2"/>
    <property type="match status" value="1"/>
</dbReference>
<protein>
    <recommendedName>
        <fullName evidence="8">Methionine synthase</fullName>
    </recommendedName>
</protein>
<dbReference type="EMBL" id="AP008230">
    <property type="protein sequence ID" value="BAE86762.1"/>
    <property type="molecule type" value="Genomic_DNA"/>
</dbReference>
<keyword evidence="7" id="KW-1185">Reference proteome</keyword>
<feature type="domain" description="B12-binding N-terminal" evidence="5">
    <location>
        <begin position="1"/>
        <end position="90"/>
    </location>
</feature>
<evidence type="ECO:0000256" key="1">
    <source>
        <dbReference type="ARBA" id="ARBA00010854"/>
    </source>
</evidence>
<dbReference type="PROSITE" id="PS51332">
    <property type="entry name" value="B12_BINDING"/>
    <property type="match status" value="1"/>
</dbReference>
<evidence type="ECO:0000259" key="4">
    <source>
        <dbReference type="PROSITE" id="PS51332"/>
    </source>
</evidence>
<dbReference type="FunFam" id="3.40.50.280:FF:000003">
    <property type="entry name" value="Dimethylamine methyltransferase corrinoid protein"/>
    <property type="match status" value="1"/>
</dbReference>
<dbReference type="GO" id="GO:0050667">
    <property type="term" value="P:homocysteine metabolic process"/>
    <property type="evidence" value="ECO:0007669"/>
    <property type="project" value="TreeGrafter"/>
</dbReference>
<evidence type="ECO:0000256" key="3">
    <source>
        <dbReference type="ARBA" id="ARBA00023285"/>
    </source>
</evidence>
<dbReference type="AlphaFoldDB" id="Q24MI0"/>
<dbReference type="Pfam" id="PF02310">
    <property type="entry name" value="B12-binding"/>
    <property type="match status" value="1"/>
</dbReference>
<dbReference type="InterPro" id="IPR036594">
    <property type="entry name" value="Meth_synthase_dom"/>
</dbReference>
<dbReference type="Proteomes" id="UP000001946">
    <property type="component" value="Chromosome"/>
</dbReference>
<evidence type="ECO:0000259" key="5">
    <source>
        <dbReference type="PROSITE" id="PS51337"/>
    </source>
</evidence>
<organism evidence="6 7">
    <name type="scientific">Desulfitobacterium hafniense (strain Y51)</name>
    <dbReference type="NCBI Taxonomy" id="138119"/>
    <lineage>
        <taxon>Bacteria</taxon>
        <taxon>Bacillati</taxon>
        <taxon>Bacillota</taxon>
        <taxon>Clostridia</taxon>
        <taxon>Eubacteriales</taxon>
        <taxon>Desulfitobacteriaceae</taxon>
        <taxon>Desulfitobacterium</taxon>
    </lineage>
</organism>
<dbReference type="PANTHER" id="PTHR45833:SF1">
    <property type="entry name" value="METHIONINE SYNTHASE"/>
    <property type="match status" value="1"/>
</dbReference>
<dbReference type="GO" id="GO:0046872">
    <property type="term" value="F:metal ion binding"/>
    <property type="evidence" value="ECO:0007669"/>
    <property type="project" value="UniProtKB-KW"/>
</dbReference>
<dbReference type="GO" id="GO:0008705">
    <property type="term" value="F:methionine synthase activity"/>
    <property type="evidence" value="ECO:0007669"/>
    <property type="project" value="TreeGrafter"/>
</dbReference>
<dbReference type="SUPFAM" id="SSF52242">
    <property type="entry name" value="Cobalamin (vitamin B12)-binding domain"/>
    <property type="match status" value="1"/>
</dbReference>
<feature type="domain" description="B12-binding" evidence="4">
    <location>
        <begin position="90"/>
        <end position="212"/>
    </location>
</feature>
<dbReference type="Pfam" id="PF02607">
    <property type="entry name" value="B12-binding_2"/>
    <property type="match status" value="1"/>
</dbReference>
<dbReference type="InterPro" id="IPR036724">
    <property type="entry name" value="Cobalamin-bd_sf"/>
</dbReference>
<dbReference type="PANTHER" id="PTHR45833">
    <property type="entry name" value="METHIONINE SYNTHASE"/>
    <property type="match status" value="1"/>
</dbReference>
<dbReference type="InterPro" id="IPR003759">
    <property type="entry name" value="Cbl-bd_cap"/>
</dbReference>
<dbReference type="SUPFAM" id="SSF47644">
    <property type="entry name" value="Methionine synthase domain"/>
    <property type="match status" value="1"/>
</dbReference>
<evidence type="ECO:0000256" key="2">
    <source>
        <dbReference type="ARBA" id="ARBA00022723"/>
    </source>
</evidence>
<name>Q24MI0_DESHY</name>
<accession>Q24MI0</accession>
<dbReference type="STRING" id="138119.DSY4973"/>
<dbReference type="CDD" id="cd02070">
    <property type="entry name" value="corrinoid_protein_B12-BD"/>
    <property type="match status" value="1"/>
</dbReference>
<dbReference type="KEGG" id="dsy:DSY4973"/>
<dbReference type="GO" id="GO:0031419">
    <property type="term" value="F:cobalamin binding"/>
    <property type="evidence" value="ECO:0007669"/>
    <property type="project" value="InterPro"/>
</dbReference>
<dbReference type="eggNOG" id="COG5012">
    <property type="taxonomic scope" value="Bacteria"/>
</dbReference>
<reference evidence="6 7" key="1">
    <citation type="journal article" date="2006" name="J. Bacteriol.">
        <title>Complete genome sequence of the dehalorespiring bacterium Desulfitobacterium hafniense Y51 and comparison with Dehalococcoides ethenogenes 195.</title>
        <authorList>
            <person name="Nonaka H."/>
            <person name="Keresztes G."/>
            <person name="Shinoda Y."/>
            <person name="Ikenaga Y."/>
            <person name="Abe M."/>
            <person name="Naito K."/>
            <person name="Inatomi K."/>
            <person name="Furukawa K."/>
            <person name="Inui M."/>
            <person name="Yukawa H."/>
        </authorList>
    </citation>
    <scope>NUCLEOTIDE SEQUENCE [LARGE SCALE GENOMIC DNA]</scope>
    <source>
        <strain evidence="6 7">Y51</strain>
    </source>
</reference>
<dbReference type="Gene3D" id="1.10.1240.10">
    <property type="entry name" value="Methionine synthase domain"/>
    <property type="match status" value="1"/>
</dbReference>